<accession>A0A8J5H5Q3</accession>
<keyword evidence="2" id="KW-1185">Reference proteome</keyword>
<dbReference type="Proteomes" id="UP000734854">
    <property type="component" value="Unassembled WGS sequence"/>
</dbReference>
<organism evidence="1 2">
    <name type="scientific">Zingiber officinale</name>
    <name type="common">Ginger</name>
    <name type="synonym">Amomum zingiber</name>
    <dbReference type="NCBI Taxonomy" id="94328"/>
    <lineage>
        <taxon>Eukaryota</taxon>
        <taxon>Viridiplantae</taxon>
        <taxon>Streptophyta</taxon>
        <taxon>Embryophyta</taxon>
        <taxon>Tracheophyta</taxon>
        <taxon>Spermatophyta</taxon>
        <taxon>Magnoliopsida</taxon>
        <taxon>Liliopsida</taxon>
        <taxon>Zingiberales</taxon>
        <taxon>Zingiberaceae</taxon>
        <taxon>Zingiber</taxon>
    </lineage>
</organism>
<dbReference type="AlphaFoldDB" id="A0A8J5H5Q3"/>
<name>A0A8J5H5Q3_ZINOF</name>
<reference evidence="1 2" key="1">
    <citation type="submission" date="2020-08" db="EMBL/GenBank/DDBJ databases">
        <title>Plant Genome Project.</title>
        <authorList>
            <person name="Zhang R.-G."/>
        </authorList>
    </citation>
    <scope>NUCLEOTIDE SEQUENCE [LARGE SCALE GENOMIC DNA]</scope>
    <source>
        <tissue evidence="1">Rhizome</tissue>
    </source>
</reference>
<evidence type="ECO:0000313" key="1">
    <source>
        <dbReference type="EMBL" id="KAG6519308.1"/>
    </source>
</evidence>
<dbReference type="PANTHER" id="PTHR35716">
    <property type="entry name" value="OS05G0574700 PROTEIN-RELATED"/>
    <property type="match status" value="1"/>
</dbReference>
<sequence>MALWTSPLRPIPFGSRWSESSSRIRALSSDVPVPDFLSSDWAEGRWEWGCGCAVELVGVASIRHIATVAEEIRAADIVDGEQRERYLWLDGSWFPLLSLRLQSRKKRPFGPKLEFSAEEAIQCQIDALKYNDQPRPDYGIEVMYRFAGFDPFERSTYFGPFFDLGQFERFRRIFHHPTYRVLLAHKERSILSNLWVKENRFKQRVWIRGSRPEEEEIFEFTMVQRIGGSWDGYWLTESLLHDGDGFSGGLAY</sequence>
<evidence type="ECO:0000313" key="2">
    <source>
        <dbReference type="Proteomes" id="UP000734854"/>
    </source>
</evidence>
<gene>
    <name evidence="1" type="ORF">ZIOFF_022801</name>
</gene>
<proteinExistence type="predicted"/>
<dbReference type="EMBL" id="JACMSC010000006">
    <property type="protein sequence ID" value="KAG6519308.1"/>
    <property type="molecule type" value="Genomic_DNA"/>
</dbReference>
<protein>
    <submittedName>
        <fullName evidence="1">Uncharacterized protein</fullName>
    </submittedName>
</protein>
<comment type="caution">
    <text evidence="1">The sequence shown here is derived from an EMBL/GenBank/DDBJ whole genome shotgun (WGS) entry which is preliminary data.</text>
</comment>
<dbReference type="PANTHER" id="PTHR35716:SF1">
    <property type="entry name" value="OS05G0574700 PROTEIN"/>
    <property type="match status" value="1"/>
</dbReference>